<dbReference type="Gene3D" id="3.40.50.1820">
    <property type="entry name" value="alpha/beta hydrolase"/>
    <property type="match status" value="1"/>
</dbReference>
<dbReference type="RefSeq" id="WP_317774871.1">
    <property type="nucleotide sequence ID" value="NZ_JAWMAJ010000189.1"/>
</dbReference>
<dbReference type="Proteomes" id="UP001187346">
    <property type="component" value="Unassembled WGS sequence"/>
</dbReference>
<evidence type="ECO:0008006" key="3">
    <source>
        <dbReference type="Google" id="ProtNLM"/>
    </source>
</evidence>
<protein>
    <recommendedName>
        <fullName evidence="3">Lecithin:cholesterol acyltransferase</fullName>
    </recommendedName>
</protein>
<reference evidence="1 2" key="1">
    <citation type="submission" date="2023-10" db="EMBL/GenBank/DDBJ databases">
        <title>Characterization of rhizosphere-enriched actinobacteria from wheat plants lab-grown on chernevaya soil.</title>
        <authorList>
            <person name="Tikhonova E.N."/>
            <person name="Konopkin A."/>
            <person name="Kravchenko I.K."/>
        </authorList>
    </citation>
    <scope>NUCLEOTIDE SEQUENCE [LARGE SCALE GENOMIC DNA]</scope>
    <source>
        <strain evidence="1 2">RR29</strain>
    </source>
</reference>
<evidence type="ECO:0000313" key="2">
    <source>
        <dbReference type="Proteomes" id="UP001187346"/>
    </source>
</evidence>
<sequence length="479" mass="51662">MKQAPVHDLVVVLPGIMGTRLADADGGAVWDLSGGALWRGLRTFGRSVQRLRLPDDIGDDHPGDGVRPLGTMPDLHVIPGLWHPVDGYSSLLRWLEQNFTLRSRRPNDPPNTPANLVEFGYDWRLSCRYNAHRLKERVTEELDRWRSSAPERADAQVVFICHSMGGLVARFYVECLGGYEVTRRLITLGTPHRGSLDALTHLVNGLRKGWGPFGVDLTAFARSLPSLHQLAPDYACVSTPDGLAHPRDLPGLPGPDEKLLADAARFHTELREAAESPGRDALTDLVTITGVRQPTATTATYTGELLVPAWEIDGVDEGGDGTVPRLSARPANAAGTGHLTSEIFTPNEQHGSLQNNRGVRDALWGQLGHEAPFHRGEGDESTPALSVLAPPLLAHGEPYEVAVSVPDGVRGHDELLVVAELRPADGRPASSRSLRNLGGGRYRGVFPAPEGGGYRLAVRVEGRAESTVTALTLVGEAGE</sequence>
<dbReference type="PANTHER" id="PTHR11440">
    <property type="entry name" value="LECITHIN-CHOLESTEROL ACYLTRANSFERASE-RELATED"/>
    <property type="match status" value="1"/>
</dbReference>
<dbReference type="InterPro" id="IPR003386">
    <property type="entry name" value="LACT/PDAT_acylTrfase"/>
</dbReference>
<name>A0ABU4FMC8_9ACTN</name>
<dbReference type="Pfam" id="PF02450">
    <property type="entry name" value="LCAT"/>
    <property type="match status" value="1"/>
</dbReference>
<dbReference type="InterPro" id="IPR029058">
    <property type="entry name" value="AB_hydrolase_fold"/>
</dbReference>
<organism evidence="1 2">
    <name type="scientific">Streptomyces prunicolor</name>
    <dbReference type="NCBI Taxonomy" id="67348"/>
    <lineage>
        <taxon>Bacteria</taxon>
        <taxon>Bacillati</taxon>
        <taxon>Actinomycetota</taxon>
        <taxon>Actinomycetes</taxon>
        <taxon>Kitasatosporales</taxon>
        <taxon>Streptomycetaceae</taxon>
        <taxon>Streptomyces</taxon>
    </lineage>
</organism>
<comment type="caution">
    <text evidence="1">The sequence shown here is derived from an EMBL/GenBank/DDBJ whole genome shotgun (WGS) entry which is preliminary data.</text>
</comment>
<proteinExistence type="predicted"/>
<dbReference type="SUPFAM" id="SSF53474">
    <property type="entry name" value="alpha/beta-Hydrolases"/>
    <property type="match status" value="1"/>
</dbReference>
<gene>
    <name evidence="1" type="ORF">R5A26_38180</name>
</gene>
<accession>A0ABU4FMC8</accession>
<evidence type="ECO:0000313" key="1">
    <source>
        <dbReference type="EMBL" id="MDV7221777.1"/>
    </source>
</evidence>
<keyword evidence="2" id="KW-1185">Reference proteome</keyword>
<dbReference type="EMBL" id="JAWMAJ010000189">
    <property type="protein sequence ID" value="MDV7221777.1"/>
    <property type="molecule type" value="Genomic_DNA"/>
</dbReference>